<feature type="chain" id="PRO_5012226622" evidence="3">
    <location>
        <begin position="16"/>
        <end position="239"/>
    </location>
</feature>
<dbReference type="SUPFAM" id="SSF48452">
    <property type="entry name" value="TPR-like"/>
    <property type="match status" value="1"/>
</dbReference>
<dbReference type="PROSITE" id="PS50005">
    <property type="entry name" value="TPR"/>
    <property type="match status" value="1"/>
</dbReference>
<proteinExistence type="predicted"/>
<evidence type="ECO:0000256" key="3">
    <source>
        <dbReference type="SAM" id="SignalP"/>
    </source>
</evidence>
<dbReference type="InterPro" id="IPR019734">
    <property type="entry name" value="TPR_rpt"/>
</dbReference>
<gene>
    <name evidence="4" type="ORF">WQQ_27960</name>
</gene>
<feature type="region of interest" description="Disordered" evidence="2">
    <location>
        <begin position="215"/>
        <end position="239"/>
    </location>
</feature>
<keyword evidence="5" id="KW-1185">Reference proteome</keyword>
<sequence length="239" mass="26437">MCCCLALAMTLSACAAGGTRQVERRIDSGQDLPTPDPTRDRQVHLDLIQRMLDQDQNYAALAHIETLQRQGNDNQLRLLEADTRRKLGQYPQAQQLYTALLNTAYSAQAYHGLGLIAARSNPTVSLEYLQRAVRLMPTNVEMRNDLGYALMLARRYPDALPQLATAVELEPGNDKSRNNLLILMMLMRDEASVQRIVRESRIDATTLADLRKRASSLAATSAPRPAVQPPQAAAAKKAS</sequence>
<accession>I7ZBF7</accession>
<organism evidence="4 5">
    <name type="scientific">Hydrocarboniphaga effusa AP103</name>
    <dbReference type="NCBI Taxonomy" id="1172194"/>
    <lineage>
        <taxon>Bacteria</taxon>
        <taxon>Pseudomonadati</taxon>
        <taxon>Pseudomonadota</taxon>
        <taxon>Gammaproteobacteria</taxon>
        <taxon>Nevskiales</taxon>
        <taxon>Nevskiaceae</taxon>
        <taxon>Hydrocarboniphaga</taxon>
    </lineage>
</organism>
<dbReference type="STRING" id="1172194.WQQ_27960"/>
<feature type="compositionally biased region" description="Low complexity" evidence="2">
    <location>
        <begin position="222"/>
        <end position="239"/>
    </location>
</feature>
<dbReference type="Pfam" id="PF13432">
    <property type="entry name" value="TPR_16"/>
    <property type="match status" value="1"/>
</dbReference>
<feature type="signal peptide" evidence="3">
    <location>
        <begin position="1"/>
        <end position="15"/>
    </location>
</feature>
<evidence type="ECO:0000256" key="1">
    <source>
        <dbReference type="PROSITE-ProRule" id="PRU00339"/>
    </source>
</evidence>
<comment type="caution">
    <text evidence="4">The sequence shown here is derived from an EMBL/GenBank/DDBJ whole genome shotgun (WGS) entry which is preliminary data.</text>
</comment>
<keyword evidence="3" id="KW-0732">Signal</keyword>
<evidence type="ECO:0000256" key="2">
    <source>
        <dbReference type="SAM" id="MobiDB-lite"/>
    </source>
</evidence>
<feature type="repeat" description="TPR" evidence="1">
    <location>
        <begin position="140"/>
        <end position="173"/>
    </location>
</feature>
<reference evidence="4 5" key="1">
    <citation type="journal article" date="2012" name="J. Bacteriol.">
        <title>Genome Sequence of n-Alkane-Degrading Hydrocarboniphaga effusa Strain AP103T (ATCC BAA-332T).</title>
        <authorList>
            <person name="Chang H.K."/>
            <person name="Zylstra G.J."/>
            <person name="Chae J.C."/>
        </authorList>
    </citation>
    <scope>NUCLEOTIDE SEQUENCE [LARGE SCALE GENOMIC DNA]</scope>
    <source>
        <strain evidence="4 5">AP103</strain>
    </source>
</reference>
<protein>
    <submittedName>
        <fullName evidence="4">Uncharacterized protein</fullName>
    </submittedName>
</protein>
<dbReference type="Gene3D" id="1.25.40.10">
    <property type="entry name" value="Tetratricopeptide repeat domain"/>
    <property type="match status" value="1"/>
</dbReference>
<dbReference type="AlphaFoldDB" id="I7ZBF7"/>
<dbReference type="EMBL" id="AKGD01000002">
    <property type="protein sequence ID" value="EIT69214.1"/>
    <property type="molecule type" value="Genomic_DNA"/>
</dbReference>
<evidence type="ECO:0000313" key="5">
    <source>
        <dbReference type="Proteomes" id="UP000003704"/>
    </source>
</evidence>
<name>I7ZBF7_9GAMM</name>
<keyword evidence="1" id="KW-0802">TPR repeat</keyword>
<evidence type="ECO:0000313" key="4">
    <source>
        <dbReference type="EMBL" id="EIT69214.1"/>
    </source>
</evidence>
<dbReference type="InterPro" id="IPR011990">
    <property type="entry name" value="TPR-like_helical_dom_sf"/>
</dbReference>
<dbReference type="Proteomes" id="UP000003704">
    <property type="component" value="Unassembled WGS sequence"/>
</dbReference>